<name>A0A0F9PV13_9ZZZZ</name>
<organism evidence="1">
    <name type="scientific">marine sediment metagenome</name>
    <dbReference type="NCBI Taxonomy" id="412755"/>
    <lineage>
        <taxon>unclassified sequences</taxon>
        <taxon>metagenomes</taxon>
        <taxon>ecological metagenomes</taxon>
    </lineage>
</organism>
<evidence type="ECO:0008006" key="2">
    <source>
        <dbReference type="Google" id="ProtNLM"/>
    </source>
</evidence>
<accession>A0A0F9PV13</accession>
<dbReference type="AlphaFoldDB" id="A0A0F9PV13"/>
<gene>
    <name evidence="1" type="ORF">LCGC14_0783630</name>
</gene>
<comment type="caution">
    <text evidence="1">The sequence shown here is derived from an EMBL/GenBank/DDBJ whole genome shotgun (WGS) entry which is preliminary data.</text>
</comment>
<dbReference type="InterPro" id="IPR056931">
    <property type="entry name" value="D14-like"/>
</dbReference>
<reference evidence="1" key="1">
    <citation type="journal article" date="2015" name="Nature">
        <title>Complex archaea that bridge the gap between prokaryotes and eukaryotes.</title>
        <authorList>
            <person name="Spang A."/>
            <person name="Saw J.H."/>
            <person name="Jorgensen S.L."/>
            <person name="Zaremba-Niedzwiedzka K."/>
            <person name="Martijn J."/>
            <person name="Lind A.E."/>
            <person name="van Eijk R."/>
            <person name="Schleper C."/>
            <person name="Guy L."/>
            <person name="Ettema T.J."/>
        </authorList>
    </citation>
    <scope>NUCLEOTIDE SEQUENCE</scope>
</reference>
<sequence>MPINSQKKGKDYERHIAKLLSKAFNCNVRRTPCSGGLDIKGDLRNLSGPLENWVFECKKREKLNIWKSIAQVKRDAGHKNWAVIFSRNNEGCDYVTIDINDFIELVQGSGNGN</sequence>
<dbReference type="Pfam" id="PF24608">
    <property type="entry name" value="PDDEXK_15"/>
    <property type="match status" value="1"/>
</dbReference>
<dbReference type="EMBL" id="LAZR01002037">
    <property type="protein sequence ID" value="KKN35460.1"/>
    <property type="molecule type" value="Genomic_DNA"/>
</dbReference>
<evidence type="ECO:0000313" key="1">
    <source>
        <dbReference type="EMBL" id="KKN35460.1"/>
    </source>
</evidence>
<protein>
    <recommendedName>
        <fullName evidence="2">Restriction endonuclease type IV Mrr domain-containing protein</fullName>
    </recommendedName>
</protein>
<proteinExistence type="predicted"/>